<dbReference type="AlphaFoldDB" id="A0A318UID7"/>
<dbReference type="Pfam" id="PF14135">
    <property type="entry name" value="DUF4302"/>
    <property type="match status" value="1"/>
</dbReference>
<sequence length="424" mass="45766">MKKYLLYGLLFTALFGSCKKGIDPAPGERPEERTAAAMKSYSDALTGNTTGWKAFLYPSGGGVYLFSMKFGTNDRVNMLSDINATTSSTSFESTYRLRAQQAPSLLFDTYSYIHLLTDPDPSSNGGAAGAGYNSDFEFYFDKIAGDTIRLVGNKLGSKLVLVKAASAADYTNFTTGTLDVLNKLSRLKTYFKRTTIGGVDCEVKINSATRALTFSYLNGANMTSVTSGFYVDGTTIVFLSPLTIGSTKVTDIKAVTFDAATTTFSGTINGSAFQLKEAITPLKYDMTWAATFYNSPPNGAYWTASAGFTIDGVPDAYKVRTIPAFGFLLFYPKYNPAYSRLGFIVDNAYGAYGPAPVASFPANGTIKFTNFGSFGTAPANILPIVTSTTNKLYDAGGFYVIKTGVTSYDLVSFTDARAWISWKE</sequence>
<evidence type="ECO:0000313" key="2">
    <source>
        <dbReference type="Proteomes" id="UP000248198"/>
    </source>
</evidence>
<name>A0A318UID7_9SPHI</name>
<evidence type="ECO:0000313" key="1">
    <source>
        <dbReference type="EMBL" id="PYF76092.1"/>
    </source>
</evidence>
<comment type="caution">
    <text evidence="1">The sequence shown here is derived from an EMBL/GenBank/DDBJ whole genome shotgun (WGS) entry which is preliminary data.</text>
</comment>
<organism evidence="1 2">
    <name type="scientific">Pedobacter nutrimenti</name>
    <dbReference type="NCBI Taxonomy" id="1241337"/>
    <lineage>
        <taxon>Bacteria</taxon>
        <taxon>Pseudomonadati</taxon>
        <taxon>Bacteroidota</taxon>
        <taxon>Sphingobacteriia</taxon>
        <taxon>Sphingobacteriales</taxon>
        <taxon>Sphingobacteriaceae</taxon>
        <taxon>Pedobacter</taxon>
    </lineage>
</organism>
<reference evidence="1 2" key="1">
    <citation type="submission" date="2018-06" db="EMBL/GenBank/DDBJ databases">
        <title>Genomic Encyclopedia of Archaeal and Bacterial Type Strains, Phase II (KMG-II): from individual species to whole genera.</title>
        <authorList>
            <person name="Goeker M."/>
        </authorList>
    </citation>
    <scope>NUCLEOTIDE SEQUENCE [LARGE SCALE GENOMIC DNA]</scope>
    <source>
        <strain evidence="1 2">DSM 27372</strain>
    </source>
</reference>
<keyword evidence="2" id="KW-1185">Reference proteome</keyword>
<accession>A0A318UID7</accession>
<dbReference type="OrthoDB" id="707849at2"/>
<dbReference type="PROSITE" id="PS51257">
    <property type="entry name" value="PROKAR_LIPOPROTEIN"/>
    <property type="match status" value="1"/>
</dbReference>
<proteinExistence type="predicted"/>
<protein>
    <submittedName>
        <fullName evidence="1">Uncharacterized protein DUF4302</fullName>
    </submittedName>
</protein>
<dbReference type="Proteomes" id="UP000248198">
    <property type="component" value="Unassembled WGS sequence"/>
</dbReference>
<dbReference type="EMBL" id="QKLU01000002">
    <property type="protein sequence ID" value="PYF76092.1"/>
    <property type="molecule type" value="Genomic_DNA"/>
</dbReference>
<dbReference type="InterPro" id="IPR025396">
    <property type="entry name" value="DUF4302"/>
</dbReference>
<gene>
    <name evidence="1" type="ORF">B0O44_102648</name>
</gene>
<dbReference type="RefSeq" id="WP_110828993.1">
    <property type="nucleotide sequence ID" value="NZ_QKLU01000002.1"/>
</dbReference>